<dbReference type="EMBL" id="MF375336">
    <property type="protein sequence ID" value="AXF46791.1"/>
    <property type="molecule type" value="Genomic_DNA"/>
</dbReference>
<sequence length="56" mass="6897">MYFLLYKKLFEFPVERDFANEKAFNATQYPSTFQIFLRIRFFDIEVRFFGTAIKKL</sequence>
<protein>
    <submittedName>
        <fullName evidence="1">Ribosomal protein L32</fullName>
    </submittedName>
</protein>
<organism evidence="1">
    <name type="scientific">Corylus yunnanensis</name>
    <dbReference type="NCBI Taxonomy" id="139403"/>
    <lineage>
        <taxon>Eukaryota</taxon>
        <taxon>Viridiplantae</taxon>
        <taxon>Streptophyta</taxon>
        <taxon>Embryophyta</taxon>
        <taxon>Tracheophyta</taxon>
        <taxon>Spermatophyta</taxon>
        <taxon>Magnoliopsida</taxon>
        <taxon>eudicotyledons</taxon>
        <taxon>Gunneridae</taxon>
        <taxon>Pentapetalae</taxon>
        <taxon>rosids</taxon>
        <taxon>fabids</taxon>
        <taxon>Fagales</taxon>
        <taxon>Betulaceae</taxon>
        <taxon>Corylus</taxon>
    </lineage>
</organism>
<geneLocation type="chloroplast" evidence="1"/>
<dbReference type="RefSeq" id="YP_009510059.1">
    <property type="nucleotide sequence ID" value="NC_039129.1"/>
</dbReference>
<keyword evidence="1" id="KW-0689">Ribosomal protein</keyword>
<dbReference type="GO" id="GO:0005840">
    <property type="term" value="C:ribosome"/>
    <property type="evidence" value="ECO:0007669"/>
    <property type="project" value="UniProtKB-KW"/>
</dbReference>
<dbReference type="GeneID" id="37622109"/>
<keyword evidence="1" id="KW-0934">Plastid</keyword>
<gene>
    <name evidence="1" type="primary">rpl32</name>
</gene>
<proteinExistence type="predicted"/>
<reference evidence="1" key="1">
    <citation type="submission" date="2017-06" db="EMBL/GenBank/DDBJ databases">
        <title>chloroplast genome evoluton of Corylus.</title>
        <authorList>
            <person name="Hu G."/>
        </authorList>
    </citation>
    <scope>NUCLEOTIDE SEQUENCE</scope>
</reference>
<evidence type="ECO:0000313" key="1">
    <source>
        <dbReference type="EMBL" id="AXF46791.1"/>
    </source>
</evidence>
<dbReference type="AlphaFoldDB" id="A0A345BBG5"/>
<name>A0A345BBG5_9ROSI</name>
<accession>A0A345BBG5</accession>
<keyword evidence="1" id="KW-0687">Ribonucleoprotein</keyword>
<keyword evidence="1" id="KW-0150">Chloroplast</keyword>